<dbReference type="OrthoDB" id="237393at2"/>
<dbReference type="InterPro" id="IPR011050">
    <property type="entry name" value="Pectin_lyase_fold/virulence"/>
</dbReference>
<dbReference type="PANTHER" id="PTHR41339">
    <property type="entry name" value="LIPL48"/>
    <property type="match status" value="1"/>
</dbReference>
<organism evidence="2 3">
    <name type="scientific">Alcanivorax nanhaiticus</name>
    <dbReference type="NCBI Taxonomy" id="1177154"/>
    <lineage>
        <taxon>Bacteria</taxon>
        <taxon>Pseudomonadati</taxon>
        <taxon>Pseudomonadota</taxon>
        <taxon>Gammaproteobacteria</taxon>
        <taxon>Oceanospirillales</taxon>
        <taxon>Alcanivoracaceae</taxon>
        <taxon>Alcanivorax</taxon>
    </lineage>
</organism>
<sequence>MVDAVSSPRAQLVELLWQLKQNFDQENDSSLRFVHFNTLLNDPVYRAEIIKRATQSDNRKIRALGLKLQQANRDGVLLNKRPGGSSPSPAITNPDIAETLNQHKPNQSQRQSRRAISAWLTLAVVMLGIIGYFGYQPVHEALAGRHVVKGSLTGTHTWTAKSTWILEGIVYVEAGSSLTIEPGTRIEGRPGSALVVTRDATLFARGQENAPIVFTSNQASGTRTAGDWGGVVLLGNAPVNVANAQIEGVPHGDTRGQFGGSDAESSCGVMEYTRIEYAGFEVYANNELNGLTLGGCGSNTIIRNVQVHRALDDGIEVFGGTVNLKHIVITGAGDDSLDWDMGWRGNVQFLVAQQHPNVGDNAFEGDNLKANPLATPVSEPTLYNITLISPRSHEKYHRAMTLKVGTGGHFHNMIIDGFSGETIDLKGSETVGRIATNQLSFNSMMVHRVGSRGLTFFDAEHLDSDDDGGFDERRYFQSSAVNAQFGTDPLLTRDAYSLSHPDFAPTARSPARNGASSIPQGEFWDEAATYLGAIRPGSVQNWTDGWTSYPLN</sequence>
<keyword evidence="1" id="KW-1133">Transmembrane helix</keyword>
<feature type="transmembrane region" description="Helical" evidence="1">
    <location>
        <begin position="116"/>
        <end position="135"/>
    </location>
</feature>
<evidence type="ECO:0008006" key="4">
    <source>
        <dbReference type="Google" id="ProtNLM"/>
    </source>
</evidence>
<evidence type="ECO:0000256" key="1">
    <source>
        <dbReference type="SAM" id="Phobius"/>
    </source>
</evidence>
<dbReference type="Proteomes" id="UP000029444">
    <property type="component" value="Unassembled WGS sequence"/>
</dbReference>
<reference evidence="2 3" key="1">
    <citation type="submission" date="2012-09" db="EMBL/GenBank/DDBJ databases">
        <title>Genome Sequence of alkane-degrading Bacterium Alcanivorax sp. 19-m-6.</title>
        <authorList>
            <person name="Lai Q."/>
            <person name="Shao Z."/>
        </authorList>
    </citation>
    <scope>NUCLEOTIDE SEQUENCE [LARGE SCALE GENOMIC DNA]</scope>
    <source>
        <strain evidence="2 3">19-m-6</strain>
    </source>
</reference>
<dbReference type="SUPFAM" id="SSF51126">
    <property type="entry name" value="Pectin lyase-like"/>
    <property type="match status" value="1"/>
</dbReference>
<dbReference type="PANTHER" id="PTHR41339:SF1">
    <property type="entry name" value="SECRETED PROTEIN"/>
    <property type="match status" value="1"/>
</dbReference>
<dbReference type="EMBL" id="ARXV01000021">
    <property type="protein sequence ID" value="KGD63195.1"/>
    <property type="molecule type" value="Genomic_DNA"/>
</dbReference>
<dbReference type="InterPro" id="IPR012334">
    <property type="entry name" value="Pectin_lyas_fold"/>
</dbReference>
<evidence type="ECO:0000313" key="3">
    <source>
        <dbReference type="Proteomes" id="UP000029444"/>
    </source>
</evidence>
<protein>
    <recommendedName>
        <fullName evidence="4">Right handed beta helix domain-containing protein</fullName>
    </recommendedName>
</protein>
<dbReference type="RefSeq" id="WP_035235016.1">
    <property type="nucleotide sequence ID" value="NZ_ARXV01000021.1"/>
</dbReference>
<keyword evidence="1" id="KW-0472">Membrane</keyword>
<comment type="caution">
    <text evidence="2">The sequence shown here is derived from an EMBL/GenBank/DDBJ whole genome shotgun (WGS) entry which is preliminary data.</text>
</comment>
<keyword evidence="1" id="KW-0812">Transmembrane</keyword>
<dbReference type="STRING" id="1177154.Y5S_03574"/>
<evidence type="ECO:0000313" key="2">
    <source>
        <dbReference type="EMBL" id="KGD63195.1"/>
    </source>
</evidence>
<dbReference type="eggNOG" id="COG3291">
    <property type="taxonomic scope" value="Bacteria"/>
</dbReference>
<dbReference type="PATRIC" id="fig|1177154.3.peg.3583"/>
<keyword evidence="3" id="KW-1185">Reference proteome</keyword>
<gene>
    <name evidence="2" type="ORF">Y5S_03574</name>
</gene>
<accession>A0A095UL08</accession>
<dbReference type="AlphaFoldDB" id="A0A095UL08"/>
<proteinExistence type="predicted"/>
<name>A0A095UL08_9GAMM</name>
<dbReference type="Gene3D" id="2.160.20.10">
    <property type="entry name" value="Single-stranded right-handed beta-helix, Pectin lyase-like"/>
    <property type="match status" value="1"/>
</dbReference>